<feature type="domain" description="Flavodoxin-like" evidence="2">
    <location>
        <begin position="32"/>
        <end position="178"/>
    </location>
</feature>
<dbReference type="PANTHER" id="PTHR39201">
    <property type="entry name" value="EXPORTED PROTEIN-RELATED"/>
    <property type="match status" value="1"/>
</dbReference>
<dbReference type="InterPro" id="IPR029039">
    <property type="entry name" value="Flavoprotein-like_sf"/>
</dbReference>
<dbReference type="GO" id="GO:0010181">
    <property type="term" value="F:FMN binding"/>
    <property type="evidence" value="ECO:0007669"/>
    <property type="project" value="InterPro"/>
</dbReference>
<evidence type="ECO:0000313" key="3">
    <source>
        <dbReference type="EMBL" id="RGZ47042.1"/>
    </source>
</evidence>
<organism evidence="3 6">
    <name type="scientific">Parabacteroides merdae</name>
    <dbReference type="NCBI Taxonomy" id="46503"/>
    <lineage>
        <taxon>Bacteria</taxon>
        <taxon>Pseudomonadati</taxon>
        <taxon>Bacteroidota</taxon>
        <taxon>Bacteroidia</taxon>
        <taxon>Bacteroidales</taxon>
        <taxon>Tannerellaceae</taxon>
        <taxon>Parabacteroides</taxon>
    </lineage>
</organism>
<feature type="signal peptide" evidence="1">
    <location>
        <begin position="1"/>
        <end position="20"/>
    </location>
</feature>
<evidence type="ECO:0000313" key="4">
    <source>
        <dbReference type="EMBL" id="RHH74317.1"/>
    </source>
</evidence>
<evidence type="ECO:0000313" key="5">
    <source>
        <dbReference type="Proteomes" id="UP000283732"/>
    </source>
</evidence>
<proteinExistence type="predicted"/>
<evidence type="ECO:0000259" key="2">
    <source>
        <dbReference type="Pfam" id="PF12682"/>
    </source>
</evidence>
<dbReference type="RefSeq" id="WP_122203257.1">
    <property type="nucleotide sequence ID" value="NZ_QRKC01000013.1"/>
</dbReference>
<dbReference type="AlphaFoldDB" id="A0A3R6G7M3"/>
<dbReference type="PANTHER" id="PTHR39201:SF1">
    <property type="entry name" value="FLAVODOXIN-LIKE DOMAIN-CONTAINING PROTEIN"/>
    <property type="match status" value="1"/>
</dbReference>
<feature type="chain" id="PRO_5033805485" description="Flavodoxin-like domain-containing protein" evidence="1">
    <location>
        <begin position="21"/>
        <end position="185"/>
    </location>
</feature>
<accession>A0A3R6G7M3</accession>
<dbReference type="EMBL" id="QSEF01000015">
    <property type="protein sequence ID" value="RGZ47042.1"/>
    <property type="molecule type" value="Genomic_DNA"/>
</dbReference>
<name>A0A3R6G7M3_9BACT</name>
<protein>
    <recommendedName>
        <fullName evidence="2">Flavodoxin-like domain-containing protein</fullName>
    </recommendedName>
</protein>
<dbReference type="EMBL" id="QRKC01000013">
    <property type="protein sequence ID" value="RHH74317.1"/>
    <property type="molecule type" value="Genomic_DNA"/>
</dbReference>
<reference evidence="5 6" key="1">
    <citation type="submission" date="2018-08" db="EMBL/GenBank/DDBJ databases">
        <title>A genome reference for cultivated species of the human gut microbiota.</title>
        <authorList>
            <person name="Zou Y."/>
            <person name="Xue W."/>
            <person name="Luo G."/>
        </authorList>
    </citation>
    <scope>NUCLEOTIDE SEQUENCE [LARGE SCALE GENOMIC DNA]</scope>
    <source>
        <strain evidence="4 5">AM16-50</strain>
        <strain evidence="3 6">AM50-15</strain>
    </source>
</reference>
<evidence type="ECO:0000256" key="1">
    <source>
        <dbReference type="SAM" id="SignalP"/>
    </source>
</evidence>
<dbReference type="Gene3D" id="3.40.50.360">
    <property type="match status" value="1"/>
</dbReference>
<evidence type="ECO:0000313" key="6">
    <source>
        <dbReference type="Proteomes" id="UP000285173"/>
    </source>
</evidence>
<comment type="caution">
    <text evidence="3">The sequence shown here is derived from an EMBL/GenBank/DDBJ whole genome shotgun (WGS) entry which is preliminary data.</text>
</comment>
<dbReference type="Proteomes" id="UP000283732">
    <property type="component" value="Unassembled WGS sequence"/>
</dbReference>
<dbReference type="Pfam" id="PF12682">
    <property type="entry name" value="Flavodoxin_4"/>
    <property type="match status" value="1"/>
</dbReference>
<dbReference type="InterPro" id="IPR008254">
    <property type="entry name" value="Flavodoxin/NO_synth"/>
</dbReference>
<sequence length="185" mass="20729">MKTKLIALLAVLLFSAGANAQNAPANEQPAKKILIAYFSWGGNTQHVEEHIAALTGGTLFRIEPEKPYPTEYTPCTEVAKAEKEADARPAIKKKVEDWAQYDTIFIGCPVWWWTAPMIINTFTEGYDFKGKTVIPFCTYASTYRDETLARIVELTPAAEHLKGFGAVSKKTKGIEEWLKEIKMLK</sequence>
<dbReference type="Proteomes" id="UP000285173">
    <property type="component" value="Unassembled WGS sequence"/>
</dbReference>
<gene>
    <name evidence="4" type="ORF">DW191_18305</name>
    <name evidence="3" type="ORF">DW986_11750</name>
</gene>
<dbReference type="SUPFAM" id="SSF52218">
    <property type="entry name" value="Flavoproteins"/>
    <property type="match status" value="1"/>
</dbReference>
<keyword evidence="1" id="KW-0732">Signal</keyword>